<reference evidence="3" key="1">
    <citation type="submission" date="2016-08" db="EMBL/GenBank/DDBJ databases">
        <title>Complete Genome Seqeunce of Paenibacillus sp. nov. IHBB 9852 from high altitute lake of Indian trans-Himalayas.</title>
        <authorList>
            <person name="Kiran S."/>
            <person name="Swarnkar M.K."/>
            <person name="Rana A."/>
            <person name="Tewari R."/>
            <person name="Gulati A."/>
        </authorList>
    </citation>
    <scope>NUCLEOTIDE SEQUENCE [LARGE SCALE GENOMIC DNA]</scope>
    <source>
        <strain evidence="3">IHBB 9852</strain>
    </source>
</reference>
<proteinExistence type="predicted"/>
<sequence length="121" mass="13884">MVSGPNQQGKHHRKRHLGLIGNTGRLRRLLRLSRARKRRLTVTSRFEAGMMLSELLTGLLFITGSILMFYPGTKRFSTVLYLLGSIMMLLRSGIRGSYWFRLKSLEHSSDAESSSDQNWSR</sequence>
<keyword evidence="1" id="KW-1133">Transmembrane helix</keyword>
<feature type="transmembrane region" description="Helical" evidence="1">
    <location>
        <begin position="46"/>
        <end position="70"/>
    </location>
</feature>
<evidence type="ECO:0000313" key="4">
    <source>
        <dbReference type="EMBL" id="OOC58806.1"/>
    </source>
</evidence>
<accession>A0A1B2DZ45</accession>
<dbReference type="OrthoDB" id="2618207at2"/>
<evidence type="ECO:0000256" key="1">
    <source>
        <dbReference type="SAM" id="Phobius"/>
    </source>
</evidence>
<dbReference type="KEGG" id="pib:BBD41_10020"/>
<evidence type="ECO:0000313" key="5">
    <source>
        <dbReference type="Proteomes" id="UP000189059"/>
    </source>
</evidence>
<dbReference type="Proteomes" id="UP000189059">
    <property type="component" value="Unassembled WGS sequence"/>
</dbReference>
<dbReference type="InterPro" id="IPR025424">
    <property type="entry name" value="YrhK_domain"/>
</dbReference>
<keyword evidence="1" id="KW-0812">Transmembrane</keyword>
<dbReference type="Pfam" id="PF14145">
    <property type="entry name" value="YrhK"/>
    <property type="match status" value="1"/>
</dbReference>
<dbReference type="AlphaFoldDB" id="A0A1B2DZ45"/>
<evidence type="ECO:0000313" key="3">
    <source>
        <dbReference type="EMBL" id="ANY72897.1"/>
    </source>
</evidence>
<keyword evidence="1" id="KW-0472">Membrane</keyword>
<keyword evidence="5" id="KW-1185">Reference proteome</keyword>
<protein>
    <recommendedName>
        <fullName evidence="2">YrhK domain-containing protein</fullName>
    </recommendedName>
</protein>
<evidence type="ECO:0000259" key="2">
    <source>
        <dbReference type="Pfam" id="PF14145"/>
    </source>
</evidence>
<feature type="domain" description="YrhK" evidence="2">
    <location>
        <begin position="45"/>
        <end position="95"/>
    </location>
</feature>
<feature type="transmembrane region" description="Helical" evidence="1">
    <location>
        <begin position="76"/>
        <end position="94"/>
    </location>
</feature>
<dbReference type="EMBL" id="CP016809">
    <property type="protein sequence ID" value="ANY72897.1"/>
    <property type="molecule type" value="Genomic_DNA"/>
</dbReference>
<gene>
    <name evidence="4" type="ORF">BBD40_24330</name>
    <name evidence="3" type="ORF">BBD41_10020</name>
</gene>
<dbReference type="RefSeq" id="WP_077569709.1">
    <property type="nucleotide sequence ID" value="NZ_CP016809.1"/>
</dbReference>
<name>A0A1B2DZ45_9BACL</name>
<reference evidence="4 5" key="2">
    <citation type="submission" date="2016-12" db="EMBL/GenBank/DDBJ databases">
        <title>Genome sequencing and description of Paenibacillus sp. nov. from high altitude lake in the Indian Trans- Himalayas.</title>
        <authorList>
            <person name="Kiran S."/>
            <person name="Swarnkar M.K."/>
            <person name="Rana A."/>
            <person name="Tewari R."/>
            <person name="Gulati A."/>
        </authorList>
    </citation>
    <scope>NUCLEOTIDE SEQUENCE [LARGE SCALE GENOMIC DNA]</scope>
    <source>
        <strain evidence="4 5">IHBB 9951</strain>
    </source>
</reference>
<organism evidence="3">
    <name type="scientific">Paenibacillus ihbetae</name>
    <dbReference type="NCBI Taxonomy" id="1870820"/>
    <lineage>
        <taxon>Bacteria</taxon>
        <taxon>Bacillati</taxon>
        <taxon>Bacillota</taxon>
        <taxon>Bacilli</taxon>
        <taxon>Bacillales</taxon>
        <taxon>Paenibacillaceae</taxon>
        <taxon>Paenibacillus</taxon>
    </lineage>
</organism>
<dbReference type="EMBL" id="MRVI01000002">
    <property type="protein sequence ID" value="OOC58806.1"/>
    <property type="molecule type" value="Genomic_DNA"/>
</dbReference>